<dbReference type="OrthoDB" id="26523at2759"/>
<evidence type="ECO:0000256" key="7">
    <source>
        <dbReference type="ARBA" id="ARBA00023306"/>
    </source>
</evidence>
<evidence type="ECO:0000256" key="5">
    <source>
        <dbReference type="ARBA" id="ARBA00022801"/>
    </source>
</evidence>
<evidence type="ECO:0000256" key="11">
    <source>
        <dbReference type="SAM" id="MobiDB-lite"/>
    </source>
</evidence>
<protein>
    <recommendedName>
        <fullName evidence="9 10">M-phase inducer phosphatase</fullName>
        <ecNumber evidence="2 10">3.1.3.48</ecNumber>
    </recommendedName>
</protein>
<dbReference type="InterPro" id="IPR001763">
    <property type="entry name" value="Rhodanese-like_dom"/>
</dbReference>
<evidence type="ECO:0000259" key="12">
    <source>
        <dbReference type="PROSITE" id="PS50206"/>
    </source>
</evidence>
<evidence type="ECO:0000256" key="8">
    <source>
        <dbReference type="ARBA" id="ARBA00051722"/>
    </source>
</evidence>
<dbReference type="GO" id="GO:0010971">
    <property type="term" value="P:positive regulation of G2/M transition of mitotic cell cycle"/>
    <property type="evidence" value="ECO:0007669"/>
    <property type="project" value="TreeGrafter"/>
</dbReference>
<dbReference type="Proteomes" id="UP000033483">
    <property type="component" value="Unassembled WGS sequence"/>
</dbReference>
<feature type="region of interest" description="Disordered" evidence="11">
    <location>
        <begin position="86"/>
        <end position="135"/>
    </location>
</feature>
<dbReference type="CDD" id="cd01530">
    <property type="entry name" value="Cdc25"/>
    <property type="match status" value="1"/>
</dbReference>
<dbReference type="SUPFAM" id="SSF52821">
    <property type="entry name" value="Rhodanese/Cell cycle control phosphatase"/>
    <property type="match status" value="1"/>
</dbReference>
<dbReference type="EC" id="3.1.3.48" evidence="2 10"/>
<feature type="compositionally biased region" description="Basic residues" evidence="11">
    <location>
        <begin position="124"/>
        <end position="135"/>
    </location>
</feature>
<evidence type="ECO:0000256" key="4">
    <source>
        <dbReference type="ARBA" id="ARBA00022776"/>
    </source>
</evidence>
<dbReference type="GO" id="GO:0004725">
    <property type="term" value="F:protein tyrosine phosphatase activity"/>
    <property type="evidence" value="ECO:0007669"/>
    <property type="project" value="UniProtKB-UniRule"/>
</dbReference>
<reference evidence="13 14" key="1">
    <citation type="submission" date="2015-03" db="EMBL/GenBank/DDBJ databases">
        <authorList>
            <person name="Radwan O."/>
            <person name="Al-Naeli F.A."/>
            <person name="Rendon G.A."/>
            <person name="Fields C."/>
        </authorList>
    </citation>
    <scope>NUCLEOTIDE SEQUENCE [LARGE SCALE GENOMIC DNA]</scope>
    <source>
        <strain evidence="13">CR-DP1</strain>
    </source>
</reference>
<keyword evidence="14" id="KW-1185">Reference proteome</keyword>
<sequence length="448" mass="49625">MSRRGSISRVKSFSIPPQPVFRIGALSSTSSFASSNASTCSLGSKDGRRSRRSSGSDIENDEEDHSFDSSLDASELEETASLLSSLRRIPTSASSSASKRSRASLNSELRSSTSTRNTGSPITHARRSPTKFVRPRRQFLRAQSMFGNVEEITNPQAEPGPALLPASPIPRVPLTESSPALASPVAPVVGTQLTAALTAVMDNVEDALCSNEPRLPHHLPDDPTDSIPRITKETLIDVLDGKFSSMYDNKMVIDCRFEYEYEGGHIDGAVNHNNKELLAQQLFDTPIQGRSLLIFHCEYSAHRAPLMARHVRSRDREVNRENYPRLTYPEVYILEGGYKTFFEDQPSRCYPQNYVEMIDKAHERTCERELGRLKTKSRKAPGLKRAKTFAYGASTNRNSSGGSPNVGRSAVAKSPPSPESRRERRTGLLFRSPSVLLTPHRMPSFPRC</sequence>
<gene>
    <name evidence="13" type="ORF">TD95_004988</name>
</gene>
<evidence type="ECO:0000256" key="6">
    <source>
        <dbReference type="ARBA" id="ARBA00022912"/>
    </source>
</evidence>
<dbReference type="GO" id="GO:0005737">
    <property type="term" value="C:cytoplasm"/>
    <property type="evidence" value="ECO:0007669"/>
    <property type="project" value="TreeGrafter"/>
</dbReference>
<feature type="compositionally biased region" description="Basic residues" evidence="11">
    <location>
        <begin position="376"/>
        <end position="387"/>
    </location>
</feature>
<comment type="function">
    <text evidence="10">Tyrosine protein phosphatase which functions as a dosage-dependent inducer of mitotic progression.</text>
</comment>
<evidence type="ECO:0000313" key="14">
    <source>
        <dbReference type="Proteomes" id="UP000033483"/>
    </source>
</evidence>
<dbReference type="PANTHER" id="PTHR10828:SF17">
    <property type="entry name" value="PROTEIN-TYROSINE-PHOSPHATASE"/>
    <property type="match status" value="1"/>
</dbReference>
<comment type="catalytic activity">
    <reaction evidence="8 10">
        <text>O-phospho-L-tyrosyl-[protein] + H2O = L-tyrosyl-[protein] + phosphate</text>
        <dbReference type="Rhea" id="RHEA:10684"/>
        <dbReference type="Rhea" id="RHEA-COMP:10136"/>
        <dbReference type="Rhea" id="RHEA-COMP:20101"/>
        <dbReference type="ChEBI" id="CHEBI:15377"/>
        <dbReference type="ChEBI" id="CHEBI:43474"/>
        <dbReference type="ChEBI" id="CHEBI:46858"/>
        <dbReference type="ChEBI" id="CHEBI:61978"/>
        <dbReference type="EC" id="3.1.3.48"/>
    </reaction>
</comment>
<feature type="compositionally biased region" description="Polar residues" evidence="11">
    <location>
        <begin position="393"/>
        <end position="403"/>
    </location>
</feature>
<feature type="compositionally biased region" description="Low complexity" evidence="11">
    <location>
        <begin position="86"/>
        <end position="98"/>
    </location>
</feature>
<evidence type="ECO:0000313" key="13">
    <source>
        <dbReference type="EMBL" id="KKA31014.1"/>
    </source>
</evidence>
<evidence type="ECO:0000256" key="10">
    <source>
        <dbReference type="RuleBase" id="RU368028"/>
    </source>
</evidence>
<evidence type="ECO:0000256" key="9">
    <source>
        <dbReference type="ARBA" id="ARBA00067190"/>
    </source>
</evidence>
<comment type="similarity">
    <text evidence="1 10">Belongs to the MPI phosphatase family.</text>
</comment>
<dbReference type="EMBL" id="LAEV01000138">
    <property type="protein sequence ID" value="KKA31014.1"/>
    <property type="molecule type" value="Genomic_DNA"/>
</dbReference>
<feature type="region of interest" description="Disordered" evidence="11">
    <location>
        <begin position="30"/>
        <end position="74"/>
    </location>
</feature>
<dbReference type="SMART" id="SM00450">
    <property type="entry name" value="RHOD"/>
    <property type="match status" value="1"/>
</dbReference>
<dbReference type="InterPro" id="IPR036873">
    <property type="entry name" value="Rhodanese-like_dom_sf"/>
</dbReference>
<keyword evidence="5 10" id="KW-0378">Hydrolase</keyword>
<dbReference type="PRINTS" id="PR00716">
    <property type="entry name" value="MPIPHPHTASE"/>
</dbReference>
<dbReference type="AlphaFoldDB" id="A0A0F4ZK65"/>
<feature type="compositionally biased region" description="Polar residues" evidence="11">
    <location>
        <begin position="105"/>
        <end position="121"/>
    </location>
</feature>
<accession>A0A0F4ZK65</accession>
<evidence type="ECO:0000256" key="1">
    <source>
        <dbReference type="ARBA" id="ARBA00011065"/>
    </source>
</evidence>
<dbReference type="GO" id="GO:0051301">
    <property type="term" value="P:cell division"/>
    <property type="evidence" value="ECO:0007669"/>
    <property type="project" value="UniProtKB-UniRule"/>
</dbReference>
<keyword evidence="6 10" id="KW-0904">Protein phosphatase</keyword>
<dbReference type="Gene3D" id="3.40.250.10">
    <property type="entry name" value="Rhodanese-like domain"/>
    <property type="match status" value="1"/>
</dbReference>
<evidence type="ECO:0000256" key="2">
    <source>
        <dbReference type="ARBA" id="ARBA00013064"/>
    </source>
</evidence>
<name>A0A0F4ZK65_9PEZI</name>
<dbReference type="GO" id="GO:0000086">
    <property type="term" value="P:G2/M transition of mitotic cell cycle"/>
    <property type="evidence" value="ECO:0007669"/>
    <property type="project" value="TreeGrafter"/>
</dbReference>
<proteinExistence type="inferred from homology"/>
<dbReference type="GO" id="GO:0110032">
    <property type="term" value="P:positive regulation of G2/MI transition of meiotic cell cycle"/>
    <property type="evidence" value="ECO:0007669"/>
    <property type="project" value="TreeGrafter"/>
</dbReference>
<feature type="compositionally biased region" description="Low complexity" evidence="11">
    <location>
        <begin position="30"/>
        <end position="41"/>
    </location>
</feature>
<evidence type="ECO:0000256" key="3">
    <source>
        <dbReference type="ARBA" id="ARBA00022618"/>
    </source>
</evidence>
<dbReference type="PROSITE" id="PS50206">
    <property type="entry name" value="RHODANESE_3"/>
    <property type="match status" value="1"/>
</dbReference>
<feature type="region of interest" description="Disordered" evidence="11">
    <location>
        <begin position="376"/>
        <end position="431"/>
    </location>
</feature>
<feature type="domain" description="Rhodanese" evidence="12">
    <location>
        <begin position="246"/>
        <end position="350"/>
    </location>
</feature>
<keyword evidence="3 10" id="KW-0132">Cell division</keyword>
<dbReference type="InterPro" id="IPR000751">
    <property type="entry name" value="MPI_Phosphatase"/>
</dbReference>
<keyword evidence="4 10" id="KW-0498">Mitosis</keyword>
<dbReference type="PANTHER" id="PTHR10828">
    <property type="entry name" value="M-PHASE INDUCER PHOSPHATASE DUAL SPECIFICITY PHOSPHATASE CDC25"/>
    <property type="match status" value="1"/>
</dbReference>
<organism evidence="13 14">
    <name type="scientific">Thielaviopsis punctulata</name>
    <dbReference type="NCBI Taxonomy" id="72032"/>
    <lineage>
        <taxon>Eukaryota</taxon>
        <taxon>Fungi</taxon>
        <taxon>Dikarya</taxon>
        <taxon>Ascomycota</taxon>
        <taxon>Pezizomycotina</taxon>
        <taxon>Sordariomycetes</taxon>
        <taxon>Hypocreomycetidae</taxon>
        <taxon>Microascales</taxon>
        <taxon>Ceratocystidaceae</taxon>
        <taxon>Thielaviopsis</taxon>
    </lineage>
</organism>
<dbReference type="FunFam" id="3.40.250.10:FF:000021">
    <property type="entry name" value="M-phase inducer phosphatase cdc-25.2"/>
    <property type="match status" value="1"/>
</dbReference>
<comment type="caution">
    <text evidence="13">The sequence shown here is derived from an EMBL/GenBank/DDBJ whole genome shotgun (WGS) entry which is preliminary data.</text>
</comment>
<keyword evidence="7 10" id="KW-0131">Cell cycle</keyword>
<dbReference type="GO" id="GO:0005634">
    <property type="term" value="C:nucleus"/>
    <property type="evidence" value="ECO:0007669"/>
    <property type="project" value="TreeGrafter"/>
</dbReference>
<dbReference type="Pfam" id="PF00581">
    <property type="entry name" value="Rhodanese"/>
    <property type="match status" value="1"/>
</dbReference>